<proteinExistence type="predicted"/>
<name>A0A917TBC3_9ACTN</name>
<reference evidence="2" key="2">
    <citation type="submission" date="2020-09" db="EMBL/GenBank/DDBJ databases">
        <authorList>
            <person name="Sun Q."/>
            <person name="Zhou Y."/>
        </authorList>
    </citation>
    <scope>NUCLEOTIDE SEQUENCE</scope>
    <source>
        <strain evidence="2">CGMCC 4.7308</strain>
    </source>
</reference>
<sequence length="233" mass="26116">MTLYSDHGADFTSTHIVQVCADLRMQLIHFTPGVPRGRGKGERSFGTVTTELLPTLPGHIPAGNHGRPVTPPVLTLTQPDEAVGEWAVGTYLQRRHPETQQPPAQRWTAGGWLPRMPESLEALSLLLLTVRTPRKVQRDGIHLHGLRYFATTLAPYIGEAVTIRYYSRDLAEIRVYHRDTFLCRAVAPDIAAATISMQDLQTARNERRRELRAHLTARRSLAELLNEPRPGNP</sequence>
<evidence type="ECO:0000259" key="1">
    <source>
        <dbReference type="PROSITE" id="PS50994"/>
    </source>
</evidence>
<accession>A0A917TBC3</accession>
<dbReference type="InterPro" id="IPR009004">
    <property type="entry name" value="Transposase_Mu_C"/>
</dbReference>
<dbReference type="GO" id="GO:0003676">
    <property type="term" value="F:nucleic acid binding"/>
    <property type="evidence" value="ECO:0007669"/>
    <property type="project" value="InterPro"/>
</dbReference>
<evidence type="ECO:0000313" key="3">
    <source>
        <dbReference type="Proteomes" id="UP000655208"/>
    </source>
</evidence>
<dbReference type="GO" id="GO:0015074">
    <property type="term" value="P:DNA integration"/>
    <property type="evidence" value="ECO:0007669"/>
    <property type="project" value="InterPro"/>
</dbReference>
<dbReference type="EMBL" id="BMNA01000017">
    <property type="protein sequence ID" value="GGM17309.1"/>
    <property type="molecule type" value="Genomic_DNA"/>
</dbReference>
<dbReference type="InterPro" id="IPR015378">
    <property type="entry name" value="Transposase-like_Mu_C"/>
</dbReference>
<dbReference type="SUPFAM" id="SSF50610">
    <property type="entry name" value="mu transposase, C-terminal domain"/>
    <property type="match status" value="1"/>
</dbReference>
<dbReference type="SUPFAM" id="SSF53098">
    <property type="entry name" value="Ribonuclease H-like"/>
    <property type="match status" value="1"/>
</dbReference>
<dbReference type="Proteomes" id="UP000655208">
    <property type="component" value="Unassembled WGS sequence"/>
</dbReference>
<comment type="caution">
    <text evidence="2">The sequence shown here is derived from an EMBL/GenBank/DDBJ whole genome shotgun (WGS) entry which is preliminary data.</text>
</comment>
<feature type="domain" description="Integrase catalytic" evidence="1">
    <location>
        <begin position="1"/>
        <end position="111"/>
    </location>
</feature>
<keyword evidence="3" id="KW-1185">Reference proteome</keyword>
<dbReference type="InterPro" id="IPR012337">
    <property type="entry name" value="RNaseH-like_sf"/>
</dbReference>
<reference evidence="2" key="1">
    <citation type="journal article" date="2014" name="Int. J. Syst. Evol. Microbiol.">
        <title>Complete genome sequence of Corynebacterium casei LMG S-19264T (=DSM 44701T), isolated from a smear-ripened cheese.</title>
        <authorList>
            <consortium name="US DOE Joint Genome Institute (JGI-PGF)"/>
            <person name="Walter F."/>
            <person name="Albersmeier A."/>
            <person name="Kalinowski J."/>
            <person name="Ruckert C."/>
        </authorList>
    </citation>
    <scope>NUCLEOTIDE SEQUENCE</scope>
    <source>
        <strain evidence="2">CGMCC 4.7308</strain>
    </source>
</reference>
<dbReference type="InterPro" id="IPR001584">
    <property type="entry name" value="Integrase_cat-core"/>
</dbReference>
<dbReference type="Pfam" id="PF09299">
    <property type="entry name" value="Mu-transpos_C"/>
    <property type="match status" value="1"/>
</dbReference>
<dbReference type="AlphaFoldDB" id="A0A917TBC3"/>
<dbReference type="Gene3D" id="3.30.420.10">
    <property type="entry name" value="Ribonuclease H-like superfamily/Ribonuclease H"/>
    <property type="match status" value="1"/>
</dbReference>
<dbReference type="InterPro" id="IPR036397">
    <property type="entry name" value="RNaseH_sf"/>
</dbReference>
<gene>
    <name evidence="2" type="ORF">GCM10011594_41710</name>
</gene>
<organism evidence="2 3">
    <name type="scientific">Nakamurella endophytica</name>
    <dbReference type="NCBI Taxonomy" id="1748367"/>
    <lineage>
        <taxon>Bacteria</taxon>
        <taxon>Bacillati</taxon>
        <taxon>Actinomycetota</taxon>
        <taxon>Actinomycetes</taxon>
        <taxon>Nakamurellales</taxon>
        <taxon>Nakamurellaceae</taxon>
        <taxon>Nakamurella</taxon>
    </lineage>
</organism>
<protein>
    <recommendedName>
        <fullName evidence="1">Integrase catalytic domain-containing protein</fullName>
    </recommendedName>
</protein>
<dbReference type="PANTHER" id="PTHR35004">
    <property type="entry name" value="TRANSPOSASE RV3428C-RELATED"/>
    <property type="match status" value="1"/>
</dbReference>
<dbReference type="Gene3D" id="2.30.30.130">
    <property type="entry name" value="Transposase, Mu, C-terminal"/>
    <property type="match status" value="1"/>
</dbReference>
<dbReference type="PANTHER" id="PTHR35004:SF6">
    <property type="entry name" value="TRANSPOSASE"/>
    <property type="match status" value="1"/>
</dbReference>
<evidence type="ECO:0000313" key="2">
    <source>
        <dbReference type="EMBL" id="GGM17309.1"/>
    </source>
</evidence>
<dbReference type="PROSITE" id="PS50994">
    <property type="entry name" value="INTEGRASE"/>
    <property type="match status" value="1"/>
</dbReference>